<evidence type="ECO:0000256" key="1">
    <source>
        <dbReference type="ARBA" id="ARBA00007553"/>
    </source>
</evidence>
<dbReference type="EMBL" id="CAJOBZ010000003">
    <property type="protein sequence ID" value="CAF4765934.1"/>
    <property type="molecule type" value="Genomic_DNA"/>
</dbReference>
<evidence type="ECO:0000256" key="5">
    <source>
        <dbReference type="ARBA" id="ARBA00069708"/>
    </source>
</evidence>
<dbReference type="PANTHER" id="PTHR11022:SF74">
    <property type="entry name" value="PEPTIDOGLYCAN-RECOGNITION PROTEIN SA"/>
    <property type="match status" value="1"/>
</dbReference>
<dbReference type="InterPro" id="IPR036505">
    <property type="entry name" value="Amidase/PGRP_sf"/>
</dbReference>
<evidence type="ECO:0000259" key="7">
    <source>
        <dbReference type="SMART" id="SM00701"/>
    </source>
</evidence>
<feature type="domain" description="Peptidoglycan recognition protein family" evidence="7">
    <location>
        <begin position="24"/>
        <end position="164"/>
    </location>
</feature>
<comment type="caution">
    <text evidence="8">The sequence shown here is derived from an EMBL/GenBank/DDBJ whole genome shotgun (WGS) entry which is preliminary data.</text>
</comment>
<proteinExistence type="inferred from homology"/>
<organism evidence="8 9">
    <name type="scientific">Pieris macdunnoughi</name>
    <dbReference type="NCBI Taxonomy" id="345717"/>
    <lineage>
        <taxon>Eukaryota</taxon>
        <taxon>Metazoa</taxon>
        <taxon>Ecdysozoa</taxon>
        <taxon>Arthropoda</taxon>
        <taxon>Hexapoda</taxon>
        <taxon>Insecta</taxon>
        <taxon>Pterygota</taxon>
        <taxon>Neoptera</taxon>
        <taxon>Endopterygota</taxon>
        <taxon>Lepidoptera</taxon>
        <taxon>Glossata</taxon>
        <taxon>Ditrysia</taxon>
        <taxon>Papilionoidea</taxon>
        <taxon>Pieridae</taxon>
        <taxon>Pierinae</taxon>
        <taxon>Pieris</taxon>
    </lineage>
</organism>
<dbReference type="OrthoDB" id="10001926at2759"/>
<dbReference type="GO" id="GO:0008745">
    <property type="term" value="F:N-acetylmuramoyl-L-alanine amidase activity"/>
    <property type="evidence" value="ECO:0007669"/>
    <property type="project" value="InterPro"/>
</dbReference>
<dbReference type="Pfam" id="PF01510">
    <property type="entry name" value="Amidase_2"/>
    <property type="match status" value="1"/>
</dbReference>
<keyword evidence="4" id="KW-0391">Immunity</keyword>
<dbReference type="PANTHER" id="PTHR11022">
    <property type="entry name" value="PEPTIDOGLYCAN RECOGNITION PROTEIN"/>
    <property type="match status" value="1"/>
</dbReference>
<comment type="similarity">
    <text evidence="1">Belongs to the N-acetylmuramoyl-L-alanine amidase 2 family.</text>
</comment>
<keyword evidence="3" id="KW-0399">Innate immunity</keyword>
<dbReference type="InterPro" id="IPR015510">
    <property type="entry name" value="PGRP"/>
</dbReference>
<evidence type="ECO:0000313" key="8">
    <source>
        <dbReference type="EMBL" id="CAF4765934.1"/>
    </source>
</evidence>
<dbReference type="GO" id="GO:0008270">
    <property type="term" value="F:zinc ion binding"/>
    <property type="evidence" value="ECO:0007669"/>
    <property type="project" value="InterPro"/>
</dbReference>
<sequence length="188" mass="21207">MPQMFMFQRYGVTRFEKNQSHQECGVIDFAQWSPNPRNERPPLSKSVNLVIVQHTATETCSDDESCKVILNGVRHNHIEKLKFTDIGNSFYIGNGKVYEGAGWNIGAHTRGFNDKSIGVSFIGDFRDTPPPNEALKAVQDFLSCSIKNGNLDENYKLVGHGQLSPTISPGAKLQEVIETWEHWRDNLL</sequence>
<protein>
    <recommendedName>
        <fullName evidence="5">Peptidoglycan recognition protein</fullName>
    </recommendedName>
</protein>
<dbReference type="SMART" id="SM00701">
    <property type="entry name" value="PGRP"/>
    <property type="match status" value="1"/>
</dbReference>
<feature type="domain" description="N-acetylmuramoyl-L-alanine amidase" evidence="6">
    <location>
        <begin position="35"/>
        <end position="170"/>
    </location>
</feature>
<dbReference type="SUPFAM" id="SSF55846">
    <property type="entry name" value="N-acetylmuramoyl-L-alanine amidase-like"/>
    <property type="match status" value="1"/>
</dbReference>
<accession>A0A821MD41</accession>
<evidence type="ECO:0000256" key="3">
    <source>
        <dbReference type="ARBA" id="ARBA00022588"/>
    </source>
</evidence>
<evidence type="ECO:0000313" key="9">
    <source>
        <dbReference type="Proteomes" id="UP000663880"/>
    </source>
</evidence>
<dbReference type="InterPro" id="IPR006619">
    <property type="entry name" value="PGRP_domain_met/bac"/>
</dbReference>
<dbReference type="GO" id="GO:0045087">
    <property type="term" value="P:innate immune response"/>
    <property type="evidence" value="ECO:0007669"/>
    <property type="project" value="UniProtKB-KW"/>
</dbReference>
<name>A0A821MD41_9NEOP</name>
<comment type="subunit">
    <text evidence="2">Monomer.</text>
</comment>
<dbReference type="Proteomes" id="UP000663880">
    <property type="component" value="Unassembled WGS sequence"/>
</dbReference>
<dbReference type="GO" id="GO:0009253">
    <property type="term" value="P:peptidoglycan catabolic process"/>
    <property type="evidence" value="ECO:0007669"/>
    <property type="project" value="InterPro"/>
</dbReference>
<keyword evidence="9" id="KW-1185">Reference proteome</keyword>
<dbReference type="InterPro" id="IPR002502">
    <property type="entry name" value="Amidase_domain"/>
</dbReference>
<evidence type="ECO:0000259" key="6">
    <source>
        <dbReference type="SMART" id="SM00644"/>
    </source>
</evidence>
<dbReference type="SMART" id="SM00644">
    <property type="entry name" value="Ami_2"/>
    <property type="match status" value="1"/>
</dbReference>
<evidence type="ECO:0000256" key="4">
    <source>
        <dbReference type="ARBA" id="ARBA00022859"/>
    </source>
</evidence>
<evidence type="ECO:0000256" key="2">
    <source>
        <dbReference type="ARBA" id="ARBA00011245"/>
    </source>
</evidence>
<gene>
    <name evidence="8" type="ORF">PMACD_LOCUS1550</name>
</gene>
<reference evidence="8" key="1">
    <citation type="submission" date="2021-02" db="EMBL/GenBank/DDBJ databases">
        <authorList>
            <person name="Steward A R."/>
        </authorList>
    </citation>
    <scope>NUCLEOTIDE SEQUENCE</scope>
</reference>
<dbReference type="FunFam" id="3.40.80.10:FF:000001">
    <property type="entry name" value="Peptidoglycan recognition protein 1"/>
    <property type="match status" value="1"/>
</dbReference>
<dbReference type="CDD" id="cd06583">
    <property type="entry name" value="PGRP"/>
    <property type="match status" value="1"/>
</dbReference>
<dbReference type="Gene3D" id="3.40.80.10">
    <property type="entry name" value="Peptidoglycan recognition protein-like"/>
    <property type="match status" value="1"/>
</dbReference>
<dbReference type="AlphaFoldDB" id="A0A821MD41"/>